<dbReference type="AlphaFoldDB" id="A0A1H9WHE3"/>
<dbReference type="EMBL" id="FOGI01000010">
    <property type="protein sequence ID" value="SES33241.1"/>
    <property type="molecule type" value="Genomic_DNA"/>
</dbReference>
<dbReference type="STRING" id="155974.SAMN04487818_110200"/>
<evidence type="ECO:0000313" key="2">
    <source>
        <dbReference type="Proteomes" id="UP000199051"/>
    </source>
</evidence>
<evidence type="ECO:0000313" key="1">
    <source>
        <dbReference type="EMBL" id="SES33241.1"/>
    </source>
</evidence>
<accession>A0A1H9WHE3</accession>
<proteinExistence type="predicted"/>
<dbReference type="RefSeq" id="WP_092782866.1">
    <property type="nucleotide sequence ID" value="NZ_FOGI01000010.1"/>
</dbReference>
<gene>
    <name evidence="1" type="ORF">SAMN04487818_110200</name>
</gene>
<name>A0A1H9WHE3_9PSEU</name>
<organism evidence="1 2">
    <name type="scientific">Actinokineospora terrae</name>
    <dbReference type="NCBI Taxonomy" id="155974"/>
    <lineage>
        <taxon>Bacteria</taxon>
        <taxon>Bacillati</taxon>
        <taxon>Actinomycetota</taxon>
        <taxon>Actinomycetes</taxon>
        <taxon>Pseudonocardiales</taxon>
        <taxon>Pseudonocardiaceae</taxon>
        <taxon>Actinokineospora</taxon>
    </lineage>
</organism>
<protein>
    <submittedName>
        <fullName evidence="1">Uncharacterized protein</fullName>
    </submittedName>
</protein>
<dbReference type="Proteomes" id="UP000199051">
    <property type="component" value="Unassembled WGS sequence"/>
</dbReference>
<reference evidence="2" key="1">
    <citation type="submission" date="2016-10" db="EMBL/GenBank/DDBJ databases">
        <authorList>
            <person name="Varghese N."/>
            <person name="Submissions S."/>
        </authorList>
    </citation>
    <scope>NUCLEOTIDE SEQUENCE [LARGE SCALE GENOMIC DNA]</scope>
    <source>
        <strain evidence="2">DSM 44260</strain>
    </source>
</reference>
<keyword evidence="2" id="KW-1185">Reference proteome</keyword>
<sequence length="272" mass="30173">MTDPGEQWRADVDPFVDRLRDFYVCGGFPLDYSVESLRHLESAFVERFVPGEDPSFTESVVAYLGEALRRLSGGEWEWDERADVPVVVPGAHVGPGLIVPTLLMGQAVQTRAGTIFTEVAESLPPLPERAVTRSTHPWLAAWLDERAAKWDRWAADSGREWDFSVESLDAVEHLVLTRTPTLDDFTAPANADFVQGAAWYLGEVAREHRATTWEYHEDPLGYEVSGDAWAGKPYISQPGPDGHSVIPISVLRVAVKTATPGTTRTRFAWLVA</sequence>